<evidence type="ECO:0000313" key="1">
    <source>
        <dbReference type="EMBL" id="MET1257063.1"/>
    </source>
</evidence>
<dbReference type="SUPFAM" id="SSF51316">
    <property type="entry name" value="Mss4-like"/>
    <property type="match status" value="1"/>
</dbReference>
<gene>
    <name evidence="1" type="ORF">ABVT43_18110</name>
</gene>
<dbReference type="Proteomes" id="UP001548189">
    <property type="component" value="Unassembled WGS sequence"/>
</dbReference>
<name>A0ABV2BZ25_9GAMM</name>
<comment type="caution">
    <text evidence="1">The sequence shown here is derived from an EMBL/GenBank/DDBJ whole genome shotgun (WGS) entry which is preliminary data.</text>
</comment>
<reference evidence="1 2" key="1">
    <citation type="submission" date="2024-06" db="EMBL/GenBank/DDBJ databases">
        <authorList>
            <person name="Li F."/>
        </authorList>
    </citation>
    <scope>NUCLEOTIDE SEQUENCE [LARGE SCALE GENOMIC DNA]</scope>
    <source>
        <strain evidence="1 2">GXAS 311</strain>
    </source>
</reference>
<proteinExistence type="predicted"/>
<protein>
    <submittedName>
        <fullName evidence="1">GFA family protein</fullName>
    </submittedName>
</protein>
<dbReference type="PANTHER" id="PTHR33337:SF40">
    <property type="entry name" value="CENP-V_GFA DOMAIN-CONTAINING PROTEIN-RELATED"/>
    <property type="match status" value="1"/>
</dbReference>
<dbReference type="PROSITE" id="PS51891">
    <property type="entry name" value="CENP_V_GFA"/>
    <property type="match status" value="1"/>
</dbReference>
<dbReference type="PANTHER" id="PTHR33337">
    <property type="entry name" value="GFA DOMAIN-CONTAINING PROTEIN"/>
    <property type="match status" value="1"/>
</dbReference>
<evidence type="ECO:0000313" key="2">
    <source>
        <dbReference type="Proteomes" id="UP001548189"/>
    </source>
</evidence>
<keyword evidence="2" id="KW-1185">Reference proteome</keyword>
<dbReference type="InterPro" id="IPR011057">
    <property type="entry name" value="Mss4-like_sf"/>
</dbReference>
<organism evidence="1 2">
    <name type="scientific">Aliikangiella maris</name>
    <dbReference type="NCBI Taxonomy" id="3162458"/>
    <lineage>
        <taxon>Bacteria</taxon>
        <taxon>Pseudomonadati</taxon>
        <taxon>Pseudomonadota</taxon>
        <taxon>Gammaproteobacteria</taxon>
        <taxon>Oceanospirillales</taxon>
        <taxon>Pleioneaceae</taxon>
        <taxon>Aliikangiella</taxon>
    </lineage>
</organism>
<accession>A0ABV2BZ25</accession>
<dbReference type="InterPro" id="IPR006913">
    <property type="entry name" value="CENP-V/GFA"/>
</dbReference>
<dbReference type="Gene3D" id="3.90.1590.10">
    <property type="entry name" value="glutathione-dependent formaldehyde- activating enzyme (gfa)"/>
    <property type="match status" value="1"/>
</dbReference>
<dbReference type="Pfam" id="PF04828">
    <property type="entry name" value="GFA"/>
    <property type="match status" value="1"/>
</dbReference>
<dbReference type="EMBL" id="JBEVCJ010000033">
    <property type="protein sequence ID" value="MET1257063.1"/>
    <property type="molecule type" value="Genomic_DNA"/>
</dbReference>
<sequence>MNGGCLCGRVTFQITTFSPFLSHCHCSMCRKFHGAAFATYGTVQEENIVFSIRDDALKIYQSSYIARRGFCCYCGSSIYYQFLSAPEKFDIALGTLNDEPDLNVAAHIFYDSKPKWSGEFNDPLPKYREEHDLAK</sequence>